<gene>
    <name evidence="1" type="ORF">Fmac_021366</name>
</gene>
<proteinExistence type="predicted"/>
<comment type="caution">
    <text evidence="1">The sequence shown here is derived from an EMBL/GenBank/DDBJ whole genome shotgun (WGS) entry which is preliminary data.</text>
</comment>
<sequence>MHCRVPARLTLSVFTIFSAREGSRKGEKISMFAEAVTHDPNDGVLVRARKVSDKMRINVLPNSIHSRSWLK</sequence>
<keyword evidence="2" id="KW-1185">Reference proteome</keyword>
<name>A0ABD1LWS8_9FABA</name>
<protein>
    <recommendedName>
        <fullName evidence="3">Secreted protein</fullName>
    </recommendedName>
</protein>
<dbReference type="Proteomes" id="UP001603857">
    <property type="component" value="Unassembled WGS sequence"/>
</dbReference>
<organism evidence="1 2">
    <name type="scientific">Flemingia macrophylla</name>
    <dbReference type="NCBI Taxonomy" id="520843"/>
    <lineage>
        <taxon>Eukaryota</taxon>
        <taxon>Viridiplantae</taxon>
        <taxon>Streptophyta</taxon>
        <taxon>Embryophyta</taxon>
        <taxon>Tracheophyta</taxon>
        <taxon>Spermatophyta</taxon>
        <taxon>Magnoliopsida</taxon>
        <taxon>eudicotyledons</taxon>
        <taxon>Gunneridae</taxon>
        <taxon>Pentapetalae</taxon>
        <taxon>rosids</taxon>
        <taxon>fabids</taxon>
        <taxon>Fabales</taxon>
        <taxon>Fabaceae</taxon>
        <taxon>Papilionoideae</taxon>
        <taxon>50 kb inversion clade</taxon>
        <taxon>NPAAA clade</taxon>
        <taxon>indigoferoid/millettioid clade</taxon>
        <taxon>Phaseoleae</taxon>
        <taxon>Flemingia</taxon>
    </lineage>
</organism>
<accession>A0ABD1LWS8</accession>
<evidence type="ECO:0000313" key="2">
    <source>
        <dbReference type="Proteomes" id="UP001603857"/>
    </source>
</evidence>
<dbReference type="AlphaFoldDB" id="A0ABD1LWS8"/>
<reference evidence="1 2" key="1">
    <citation type="submission" date="2024-08" db="EMBL/GenBank/DDBJ databases">
        <title>Insights into the chromosomal genome structure of Flemingia macrophylla.</title>
        <authorList>
            <person name="Ding Y."/>
            <person name="Zhao Y."/>
            <person name="Bi W."/>
            <person name="Wu M."/>
            <person name="Zhao G."/>
            <person name="Gong Y."/>
            <person name="Li W."/>
            <person name="Zhang P."/>
        </authorList>
    </citation>
    <scope>NUCLEOTIDE SEQUENCE [LARGE SCALE GENOMIC DNA]</scope>
    <source>
        <strain evidence="1">DYQJB</strain>
        <tissue evidence="1">Leaf</tissue>
    </source>
</reference>
<dbReference type="EMBL" id="JBGMDY010000007">
    <property type="protein sequence ID" value="KAL2327939.1"/>
    <property type="molecule type" value="Genomic_DNA"/>
</dbReference>
<evidence type="ECO:0008006" key="3">
    <source>
        <dbReference type="Google" id="ProtNLM"/>
    </source>
</evidence>
<evidence type="ECO:0000313" key="1">
    <source>
        <dbReference type="EMBL" id="KAL2327939.1"/>
    </source>
</evidence>